<dbReference type="Pfam" id="PF04055">
    <property type="entry name" value="Radical_SAM"/>
    <property type="match status" value="1"/>
</dbReference>
<dbReference type="PANTHER" id="PTHR32331:SF0">
    <property type="entry name" value="UPF0313 PROTEIN YGIQ"/>
    <property type="match status" value="1"/>
</dbReference>
<dbReference type="SFLD" id="SFLDS00029">
    <property type="entry name" value="Radical_SAM"/>
    <property type="match status" value="1"/>
</dbReference>
<feature type="domain" description="Radical SAM core" evidence="7">
    <location>
        <begin position="301"/>
        <end position="568"/>
    </location>
</feature>
<dbReference type="PANTHER" id="PTHR32331">
    <property type="entry name" value="UPF0313 PROTEIN YGIQ"/>
    <property type="match status" value="1"/>
</dbReference>
<dbReference type="InterPro" id="IPR013704">
    <property type="entry name" value="UPF0313_N"/>
</dbReference>
<feature type="region of interest" description="Disordered" evidence="6">
    <location>
        <begin position="572"/>
        <end position="606"/>
    </location>
</feature>
<dbReference type="SUPFAM" id="SSF102114">
    <property type="entry name" value="Radical SAM enzymes"/>
    <property type="match status" value="1"/>
</dbReference>
<name>A0A9X9S4L9_METOG</name>
<evidence type="ECO:0000256" key="5">
    <source>
        <dbReference type="ARBA" id="ARBA00023014"/>
    </source>
</evidence>
<dbReference type="AlphaFoldDB" id="A0A9X9S4L9"/>
<dbReference type="InterPro" id="IPR007197">
    <property type="entry name" value="rSAM"/>
</dbReference>
<keyword evidence="9" id="KW-1185">Reference proteome</keyword>
<evidence type="ECO:0000259" key="7">
    <source>
        <dbReference type="PROSITE" id="PS51918"/>
    </source>
</evidence>
<keyword evidence="1" id="KW-0004">4Fe-4S</keyword>
<dbReference type="PROSITE" id="PS51918">
    <property type="entry name" value="RADICAL_SAM"/>
    <property type="match status" value="1"/>
</dbReference>
<reference evidence="8" key="1">
    <citation type="submission" date="2022-11" db="EMBL/GenBank/DDBJ databases">
        <title>Complete genome sequence of Methanogenium organophilum DSM 3596.</title>
        <authorList>
            <person name="Chen S.-C."/>
            <person name="Lai S.-J."/>
            <person name="You Y.-T."/>
        </authorList>
    </citation>
    <scope>NUCLEOTIDE SEQUENCE</scope>
    <source>
        <strain evidence="8">DSM 3596</strain>
    </source>
</reference>
<keyword evidence="2" id="KW-0949">S-adenosyl-L-methionine</keyword>
<dbReference type="SFLD" id="SFLDG01082">
    <property type="entry name" value="B12-binding_domain_containing"/>
    <property type="match status" value="1"/>
</dbReference>
<dbReference type="GeneID" id="76835511"/>
<evidence type="ECO:0000256" key="3">
    <source>
        <dbReference type="ARBA" id="ARBA00022723"/>
    </source>
</evidence>
<dbReference type="InterPro" id="IPR022946">
    <property type="entry name" value="UPF0313"/>
</dbReference>
<sequence>MAKREKSMFLPTTQKEMKQRKWDQCDVVIVTPDAYIDHPSFAMAVLGRMLESKGYRVGILSQPKWKDPQSFLALGIPKIAFAVSGGAMDSMVMNYTASKIPRKDDAYCENGEPYFSKKGDAKKYRIRPDRTINVYTSQIRSVCREVPIIIGGIEASMRRITHYDWWSDSVRRSILFDSKADILVYGMGEYPMVDCIRELSEGNSPDTMEVLGTAVIRRASEVIPGAVVLPSFADVKENKEAFQKAFTLFYQNRDVEPLVQMHDTRSLVQFPRRLLTSEELDAIYALPFRREPHPRYRDIPAFRMIEHSVTSHRGCYGRCSFCSIAAHQGPEIVSRSKQSILQEVSKIASKKGFSGTITDIGGPSANMYASSCRIGGCREHDCLKDGAGCKNLIPGTRDYLELLSDAADIRRVNHVFISSGLRFDPAIMDDELIRRCIQSYTPGRIKIAPESGSTRVTHLMNKPSPNVFTEFLKRARTISSEEGNPLKITPYIIAGHPGEETAETEETIEFLTKNRLSGNQTQIFTPTPLTRSTAMYYLGYDPLTGEPTPVERNIKNLEERKFKIVTGNITAKKRNEKSIQRNNPTVRNKKSTNLKKYPRKTRKHEG</sequence>
<protein>
    <submittedName>
        <fullName evidence="8">YgiQ family radical SAM protein</fullName>
    </submittedName>
</protein>
<keyword evidence="3" id="KW-0479">Metal-binding</keyword>
<proteinExistence type="predicted"/>
<dbReference type="GO" id="GO:0003824">
    <property type="term" value="F:catalytic activity"/>
    <property type="evidence" value="ECO:0007669"/>
    <property type="project" value="InterPro"/>
</dbReference>
<organism evidence="8 9">
    <name type="scientific">Methanogenium organophilum</name>
    <dbReference type="NCBI Taxonomy" id="2199"/>
    <lineage>
        <taxon>Archaea</taxon>
        <taxon>Methanobacteriati</taxon>
        <taxon>Methanobacteriota</taxon>
        <taxon>Stenosarchaea group</taxon>
        <taxon>Methanomicrobia</taxon>
        <taxon>Methanomicrobiales</taxon>
        <taxon>Methanomicrobiaceae</taxon>
        <taxon>Methanogenium</taxon>
    </lineage>
</organism>
<evidence type="ECO:0000313" key="9">
    <source>
        <dbReference type="Proteomes" id="UP001163096"/>
    </source>
</evidence>
<dbReference type="SFLD" id="SFLDG01069">
    <property type="entry name" value="UPF0313"/>
    <property type="match status" value="1"/>
</dbReference>
<evidence type="ECO:0000256" key="2">
    <source>
        <dbReference type="ARBA" id="ARBA00022691"/>
    </source>
</evidence>
<feature type="compositionally biased region" description="Basic residues" evidence="6">
    <location>
        <begin position="587"/>
        <end position="606"/>
    </location>
</feature>
<dbReference type="SMART" id="SM00729">
    <property type="entry name" value="Elp3"/>
    <property type="match status" value="1"/>
</dbReference>
<evidence type="ECO:0000256" key="6">
    <source>
        <dbReference type="SAM" id="MobiDB-lite"/>
    </source>
</evidence>
<dbReference type="EMBL" id="CP113361">
    <property type="protein sequence ID" value="WAI00815.1"/>
    <property type="molecule type" value="Genomic_DNA"/>
</dbReference>
<dbReference type="InterPro" id="IPR006638">
    <property type="entry name" value="Elp3/MiaA/NifB-like_rSAM"/>
</dbReference>
<dbReference type="Proteomes" id="UP001163096">
    <property type="component" value="Chromosome"/>
</dbReference>
<dbReference type="RefSeq" id="WP_268186020.1">
    <property type="nucleotide sequence ID" value="NZ_CP113361.1"/>
</dbReference>
<dbReference type="InterPro" id="IPR058240">
    <property type="entry name" value="rSAM_sf"/>
</dbReference>
<dbReference type="GO" id="GO:0046872">
    <property type="term" value="F:metal ion binding"/>
    <property type="evidence" value="ECO:0007669"/>
    <property type="project" value="UniProtKB-KW"/>
</dbReference>
<evidence type="ECO:0000256" key="1">
    <source>
        <dbReference type="ARBA" id="ARBA00022485"/>
    </source>
</evidence>
<dbReference type="Gene3D" id="3.80.30.20">
    <property type="entry name" value="tm_1862 like domain"/>
    <property type="match status" value="1"/>
</dbReference>
<keyword evidence="5" id="KW-0411">Iron-sulfur</keyword>
<dbReference type="GO" id="GO:0051539">
    <property type="term" value="F:4 iron, 4 sulfur cluster binding"/>
    <property type="evidence" value="ECO:0007669"/>
    <property type="project" value="UniProtKB-KW"/>
</dbReference>
<dbReference type="InterPro" id="IPR023404">
    <property type="entry name" value="rSAM_horseshoe"/>
</dbReference>
<evidence type="ECO:0000256" key="4">
    <source>
        <dbReference type="ARBA" id="ARBA00023004"/>
    </source>
</evidence>
<evidence type="ECO:0000313" key="8">
    <source>
        <dbReference type="EMBL" id="WAI00815.1"/>
    </source>
</evidence>
<accession>A0A9X9S4L9</accession>
<dbReference type="KEGG" id="mou:OU421_10375"/>
<gene>
    <name evidence="8" type="ORF">OU421_10375</name>
</gene>
<dbReference type="Pfam" id="PF08497">
    <property type="entry name" value="Radical_SAM_N"/>
    <property type="match status" value="1"/>
</dbReference>
<keyword evidence="4" id="KW-0408">Iron</keyword>
<dbReference type="NCBIfam" id="TIGR03904">
    <property type="entry name" value="SAM_YgiQ"/>
    <property type="match status" value="1"/>
</dbReference>